<gene>
    <name evidence="2" type="ORF">QBC36DRAFT_123359</name>
</gene>
<dbReference type="AlphaFoldDB" id="A0AAN6W9I5"/>
<feature type="domain" description="Heterokaryon incompatibility" evidence="1">
    <location>
        <begin position="1"/>
        <end position="166"/>
    </location>
</feature>
<dbReference type="PANTHER" id="PTHR24148">
    <property type="entry name" value="ANKYRIN REPEAT DOMAIN-CONTAINING PROTEIN 39 HOMOLOG-RELATED"/>
    <property type="match status" value="1"/>
</dbReference>
<reference evidence="2" key="2">
    <citation type="submission" date="2023-05" db="EMBL/GenBank/DDBJ databases">
        <authorList>
            <consortium name="Lawrence Berkeley National Laboratory"/>
            <person name="Steindorff A."/>
            <person name="Hensen N."/>
            <person name="Bonometti L."/>
            <person name="Westerberg I."/>
            <person name="Brannstrom I.O."/>
            <person name="Guillou S."/>
            <person name="Cros-Aarteil S."/>
            <person name="Calhoun S."/>
            <person name="Haridas S."/>
            <person name="Kuo A."/>
            <person name="Mondo S."/>
            <person name="Pangilinan J."/>
            <person name="Riley R."/>
            <person name="Labutti K."/>
            <person name="Andreopoulos B."/>
            <person name="Lipzen A."/>
            <person name="Chen C."/>
            <person name="Yanf M."/>
            <person name="Daum C."/>
            <person name="Ng V."/>
            <person name="Clum A."/>
            <person name="Ohm R."/>
            <person name="Martin F."/>
            <person name="Silar P."/>
            <person name="Natvig D."/>
            <person name="Lalanne C."/>
            <person name="Gautier V."/>
            <person name="Ament-Velasquez S.L."/>
            <person name="Kruys A."/>
            <person name="Hutchinson M.I."/>
            <person name="Powell A.J."/>
            <person name="Barry K."/>
            <person name="Miller A.N."/>
            <person name="Grigoriev I.V."/>
            <person name="Debuchy R."/>
            <person name="Gladieux P."/>
            <person name="Thoren M.H."/>
            <person name="Johannesson H."/>
        </authorList>
    </citation>
    <scope>NUCLEOTIDE SEQUENCE</scope>
    <source>
        <strain evidence="2">CBS 892.96</strain>
    </source>
</reference>
<accession>A0AAN6W9I5</accession>
<dbReference type="Proteomes" id="UP001302321">
    <property type="component" value="Unassembled WGS sequence"/>
</dbReference>
<dbReference type="InterPro" id="IPR010730">
    <property type="entry name" value="HET"/>
</dbReference>
<comment type="caution">
    <text evidence="2">The sequence shown here is derived from an EMBL/GenBank/DDBJ whole genome shotgun (WGS) entry which is preliminary data.</text>
</comment>
<reference evidence="2" key="1">
    <citation type="journal article" date="2023" name="Mol. Phylogenet. Evol.">
        <title>Genome-scale phylogeny and comparative genomics of the fungal order Sordariales.</title>
        <authorList>
            <person name="Hensen N."/>
            <person name="Bonometti L."/>
            <person name="Westerberg I."/>
            <person name="Brannstrom I.O."/>
            <person name="Guillou S."/>
            <person name="Cros-Aarteil S."/>
            <person name="Calhoun S."/>
            <person name="Haridas S."/>
            <person name="Kuo A."/>
            <person name="Mondo S."/>
            <person name="Pangilinan J."/>
            <person name="Riley R."/>
            <person name="LaButti K."/>
            <person name="Andreopoulos B."/>
            <person name="Lipzen A."/>
            <person name="Chen C."/>
            <person name="Yan M."/>
            <person name="Daum C."/>
            <person name="Ng V."/>
            <person name="Clum A."/>
            <person name="Steindorff A."/>
            <person name="Ohm R.A."/>
            <person name="Martin F."/>
            <person name="Silar P."/>
            <person name="Natvig D.O."/>
            <person name="Lalanne C."/>
            <person name="Gautier V."/>
            <person name="Ament-Velasquez S.L."/>
            <person name="Kruys A."/>
            <person name="Hutchinson M.I."/>
            <person name="Powell A.J."/>
            <person name="Barry K."/>
            <person name="Miller A.N."/>
            <person name="Grigoriev I.V."/>
            <person name="Debuchy R."/>
            <person name="Gladieux P."/>
            <person name="Hiltunen Thoren M."/>
            <person name="Johannesson H."/>
        </authorList>
    </citation>
    <scope>NUCLEOTIDE SEQUENCE</scope>
    <source>
        <strain evidence="2">CBS 892.96</strain>
    </source>
</reference>
<proteinExistence type="predicted"/>
<dbReference type="PANTHER" id="PTHR24148:SF73">
    <property type="entry name" value="HET DOMAIN PROTEIN (AFU_ORTHOLOGUE AFUA_8G01020)"/>
    <property type="match status" value="1"/>
</dbReference>
<organism evidence="2 3">
    <name type="scientific">Triangularia setosa</name>
    <dbReference type="NCBI Taxonomy" id="2587417"/>
    <lineage>
        <taxon>Eukaryota</taxon>
        <taxon>Fungi</taxon>
        <taxon>Dikarya</taxon>
        <taxon>Ascomycota</taxon>
        <taxon>Pezizomycotina</taxon>
        <taxon>Sordariomycetes</taxon>
        <taxon>Sordariomycetidae</taxon>
        <taxon>Sordariales</taxon>
        <taxon>Podosporaceae</taxon>
        <taxon>Triangularia</taxon>
    </lineage>
</organism>
<sequence>MWIDALCIDQSNLKERGKQVQLMKDIYSSGKQAIVYLGDGKNHRPRRLADQQMDARAPLHADFHNSDRDEVHIESFWDALSASIMSSSSVDSGDTHQPRLRPRHLSSTFHMFCLLRILGNEVLISNLIGKLRKFNYPSFDPLGTLVENLRAMLLNPWWQRIWVVQEMIVSRVTVVRCGPVTCPWDMFISAASSISRSSLEMSTLFRPDSVKVLQYFCRQVLSFHDLRNEWQKNLGVPMLTLLQDFSARRATDERDKVFALLGLSLPTVARRFLALVSYEDTVADVYRSTAMEVICRSHSLDIWCGDMARKNRRDLDSWVPDWSAVYDEADRRRARFAQVRKGERRPKWKLTVVKSEGEYWKFVAEGMTLLWHWVKEEKESRRLPLRLLEVMVKYRTELNKSLGFYKEYGKSDLTKTVERIQELCLMLEGYCTRTVVNYDAYHDPFISFFTHSAAFYREIKAQDTRSETEHLKEKMQFDRESGAWLDRLQVAHDSKAFPGFTKPDVYKHNRQKGLERFKSFLSVESAWRGSVEHVSTRLLSWDDQHSAFNTISQWAAHHLRLEGNDKLKLAKTLIGSTSFLEDLQGMTDVDNDGGEEKSNQDAMLLEWFDGILKRKDFQNDAKMKSFDKALLLATGGRVMFSVKRGVLGLGPGSMVVGDEVGILPGGSNHIVLRRIPKETMQAEGLEGPAYTVVGDCCLHFEQVNLNGRLDWSPEFWPGWLPEFEHGWLPEEMAHALKDPQGLSLPYRLQRQRIYLF</sequence>
<keyword evidence="3" id="KW-1185">Reference proteome</keyword>
<dbReference type="Pfam" id="PF06985">
    <property type="entry name" value="HET"/>
    <property type="match status" value="1"/>
</dbReference>
<evidence type="ECO:0000313" key="3">
    <source>
        <dbReference type="Proteomes" id="UP001302321"/>
    </source>
</evidence>
<dbReference type="EMBL" id="MU866152">
    <property type="protein sequence ID" value="KAK4177889.1"/>
    <property type="molecule type" value="Genomic_DNA"/>
</dbReference>
<protein>
    <submittedName>
        <fullName evidence="2">Heterokaryon incompatibility protein-domain-containing protein</fullName>
    </submittedName>
</protein>
<evidence type="ECO:0000259" key="1">
    <source>
        <dbReference type="Pfam" id="PF06985"/>
    </source>
</evidence>
<evidence type="ECO:0000313" key="2">
    <source>
        <dbReference type="EMBL" id="KAK4177889.1"/>
    </source>
</evidence>
<dbReference type="InterPro" id="IPR052895">
    <property type="entry name" value="HetReg/Transcr_Mod"/>
</dbReference>
<name>A0AAN6W9I5_9PEZI</name>